<feature type="region of interest" description="Disordered" evidence="1">
    <location>
        <begin position="321"/>
        <end position="355"/>
    </location>
</feature>
<keyword evidence="2" id="KW-1133">Transmembrane helix</keyword>
<dbReference type="RefSeq" id="XP_007310514.1">
    <property type="nucleotide sequence ID" value="XM_007310452.1"/>
</dbReference>
<reference evidence="5" key="1">
    <citation type="journal article" date="2012" name="Science">
        <title>The Paleozoic origin of enzymatic lignin decomposition reconstructed from 31 fungal genomes.</title>
        <authorList>
            <person name="Floudas D."/>
            <person name="Binder M."/>
            <person name="Riley R."/>
            <person name="Barry K."/>
            <person name="Blanchette R.A."/>
            <person name="Henrissat B."/>
            <person name="Martinez A.T."/>
            <person name="Otillar R."/>
            <person name="Spatafora J.W."/>
            <person name="Yadav J.S."/>
            <person name="Aerts A."/>
            <person name="Benoit I."/>
            <person name="Boyd A."/>
            <person name="Carlson A."/>
            <person name="Copeland A."/>
            <person name="Coutinho P.M."/>
            <person name="de Vries R.P."/>
            <person name="Ferreira P."/>
            <person name="Findley K."/>
            <person name="Foster B."/>
            <person name="Gaskell J."/>
            <person name="Glotzer D."/>
            <person name="Gorecki P."/>
            <person name="Heitman J."/>
            <person name="Hesse C."/>
            <person name="Hori C."/>
            <person name="Igarashi K."/>
            <person name="Jurgens J.A."/>
            <person name="Kallen N."/>
            <person name="Kersten P."/>
            <person name="Kohler A."/>
            <person name="Kuees U."/>
            <person name="Kumar T.K.A."/>
            <person name="Kuo A."/>
            <person name="LaButti K."/>
            <person name="Larrondo L.F."/>
            <person name="Lindquist E."/>
            <person name="Ling A."/>
            <person name="Lombard V."/>
            <person name="Lucas S."/>
            <person name="Lundell T."/>
            <person name="Martin R."/>
            <person name="McLaughlin D.J."/>
            <person name="Morgenstern I."/>
            <person name="Morin E."/>
            <person name="Murat C."/>
            <person name="Nagy L.G."/>
            <person name="Nolan M."/>
            <person name="Ohm R.A."/>
            <person name="Patyshakuliyeva A."/>
            <person name="Rokas A."/>
            <person name="Ruiz-Duenas F.J."/>
            <person name="Sabat G."/>
            <person name="Salamov A."/>
            <person name="Samejima M."/>
            <person name="Schmutz J."/>
            <person name="Slot J.C."/>
            <person name="St John F."/>
            <person name="Stenlid J."/>
            <person name="Sun H."/>
            <person name="Sun S."/>
            <person name="Syed K."/>
            <person name="Tsang A."/>
            <person name="Wiebenga A."/>
            <person name="Young D."/>
            <person name="Pisabarro A."/>
            <person name="Eastwood D.C."/>
            <person name="Martin F."/>
            <person name="Cullen D."/>
            <person name="Grigoriev I.V."/>
            <person name="Hibbett D.S."/>
        </authorList>
    </citation>
    <scope>NUCLEOTIDE SEQUENCE [LARGE SCALE GENOMIC DNA]</scope>
    <source>
        <strain evidence="5">FP-91666</strain>
    </source>
</reference>
<dbReference type="GeneID" id="18795818"/>
<dbReference type="AlphaFoldDB" id="R7S1D6"/>
<feature type="compositionally biased region" description="Low complexity" evidence="1">
    <location>
        <begin position="193"/>
        <end position="208"/>
    </location>
</feature>
<organism evidence="4 5">
    <name type="scientific">Stereum hirsutum (strain FP-91666)</name>
    <name type="common">White-rot fungus</name>
    <dbReference type="NCBI Taxonomy" id="721885"/>
    <lineage>
        <taxon>Eukaryota</taxon>
        <taxon>Fungi</taxon>
        <taxon>Dikarya</taxon>
        <taxon>Basidiomycota</taxon>
        <taxon>Agaricomycotina</taxon>
        <taxon>Agaricomycetes</taxon>
        <taxon>Russulales</taxon>
        <taxon>Stereaceae</taxon>
        <taxon>Stereum</taxon>
    </lineage>
</organism>
<keyword evidence="5" id="KW-1185">Reference proteome</keyword>
<dbReference type="EMBL" id="JH687398">
    <property type="protein sequence ID" value="EIM80382.1"/>
    <property type="molecule type" value="Genomic_DNA"/>
</dbReference>
<gene>
    <name evidence="4" type="ORF">STEHIDRAFT_115835</name>
</gene>
<evidence type="ECO:0000313" key="5">
    <source>
        <dbReference type="Proteomes" id="UP000053927"/>
    </source>
</evidence>
<protein>
    <submittedName>
        <fullName evidence="4">Uncharacterized protein</fullName>
    </submittedName>
</protein>
<dbReference type="eggNOG" id="ENOG502SP6Y">
    <property type="taxonomic scope" value="Eukaryota"/>
</dbReference>
<feature type="region of interest" description="Disordered" evidence="1">
    <location>
        <begin position="373"/>
        <end position="395"/>
    </location>
</feature>
<dbReference type="OMA" id="WNNGASC"/>
<keyword evidence="3" id="KW-0732">Signal</keyword>
<feature type="compositionally biased region" description="Polar residues" evidence="1">
    <location>
        <begin position="337"/>
        <end position="349"/>
    </location>
</feature>
<proteinExistence type="predicted"/>
<keyword evidence="2" id="KW-0812">Transmembrane</keyword>
<dbReference type="Proteomes" id="UP000053927">
    <property type="component" value="Unassembled WGS sequence"/>
</dbReference>
<name>R7S1D6_STEHR</name>
<feature type="transmembrane region" description="Helical" evidence="2">
    <location>
        <begin position="223"/>
        <end position="247"/>
    </location>
</feature>
<keyword evidence="2" id="KW-0472">Membrane</keyword>
<accession>R7S1D6</accession>
<dbReference type="Gene3D" id="2.60.120.260">
    <property type="entry name" value="Galactose-binding domain-like"/>
    <property type="match status" value="1"/>
</dbReference>
<feature type="signal peptide" evidence="3">
    <location>
        <begin position="1"/>
        <end position="26"/>
    </location>
</feature>
<evidence type="ECO:0000256" key="1">
    <source>
        <dbReference type="SAM" id="MobiDB-lite"/>
    </source>
</evidence>
<feature type="region of interest" description="Disordered" evidence="1">
    <location>
        <begin position="188"/>
        <end position="215"/>
    </location>
</feature>
<evidence type="ECO:0000256" key="3">
    <source>
        <dbReference type="SAM" id="SignalP"/>
    </source>
</evidence>
<feature type="chain" id="PRO_5004444578" evidence="3">
    <location>
        <begin position="27"/>
        <end position="395"/>
    </location>
</feature>
<evidence type="ECO:0000256" key="2">
    <source>
        <dbReference type="SAM" id="Phobius"/>
    </source>
</evidence>
<dbReference type="KEGG" id="shs:STEHIDRAFT_115835"/>
<dbReference type="OrthoDB" id="2758521at2759"/>
<sequence>MTAVLLHLFGLVYAILCFTAAPCTQAESVNRTIDDEYGDSIGGGNVQYTPSDEWGQGSTCTGCSATPDKRSAFDGTWHDATHDSQRPTDKTVNITFHGTAVYVYFILDDNTASGITTVTNLSITVDGQSATPFVFTQSGADDYVYNALVYSSLNMQLQDHIVLLSSRGDQSPSLLLFDYAVYTDDVEDPQPNTTFTSTSSSYSQSPSSVVLPAPTPHSKRAPVGVITGGVVGGISIIFLVALSIFLLRAQRRRRSRRDPYIPERMLVDRYLEPAPSSAPLMSSTLPALTVPSQVAALESKVKALQGAAGSRDGFLRREVAAGQSDTPSSVGIHGQGVTATSGVSGSRGSSADDDIREQVAGMQIEIARLRSMQRHQEARLDGEIEMPPEYSDSGR</sequence>
<evidence type="ECO:0000313" key="4">
    <source>
        <dbReference type="EMBL" id="EIM80382.1"/>
    </source>
</evidence>